<sequence>MYEERKFVAAGNLSFWFATLHKCECIMSSPTNHPQILPKKGQLYYEDIPNFVFCKPKLLPLKSLALEKLEALQEQTQQKLRHQQSAFPMTAAHSDHFASRPTTSYGSSD</sequence>
<reference evidence="2" key="1">
    <citation type="submission" date="2020-11" db="EMBL/GenBank/DDBJ databases">
        <authorList>
            <person name="Tran Van P."/>
        </authorList>
    </citation>
    <scope>NUCLEOTIDE SEQUENCE</scope>
</reference>
<dbReference type="PANTHER" id="PTHR28596:SF1">
    <property type="entry name" value="BBSOME-INTERACTING PROTEIN 1"/>
    <property type="match status" value="1"/>
</dbReference>
<accession>A0A7R8WB96</accession>
<dbReference type="PANTHER" id="PTHR28596">
    <property type="entry name" value="BBSOME-INTERACTING PROTEIN 1"/>
    <property type="match status" value="1"/>
</dbReference>
<name>A0A7R8WB96_9CRUS</name>
<dbReference type="Pfam" id="PF14777">
    <property type="entry name" value="BBIP10"/>
    <property type="match status" value="1"/>
</dbReference>
<dbReference type="GO" id="GO:0060271">
    <property type="term" value="P:cilium assembly"/>
    <property type="evidence" value="ECO:0007669"/>
    <property type="project" value="InterPro"/>
</dbReference>
<dbReference type="EMBL" id="OB660626">
    <property type="protein sequence ID" value="CAD7225654.1"/>
    <property type="molecule type" value="Genomic_DNA"/>
</dbReference>
<proteinExistence type="predicted"/>
<feature type="compositionally biased region" description="Polar residues" evidence="1">
    <location>
        <begin position="100"/>
        <end position="109"/>
    </location>
</feature>
<organism evidence="2">
    <name type="scientific">Cyprideis torosa</name>
    <dbReference type="NCBI Taxonomy" id="163714"/>
    <lineage>
        <taxon>Eukaryota</taxon>
        <taxon>Metazoa</taxon>
        <taxon>Ecdysozoa</taxon>
        <taxon>Arthropoda</taxon>
        <taxon>Crustacea</taxon>
        <taxon>Oligostraca</taxon>
        <taxon>Ostracoda</taxon>
        <taxon>Podocopa</taxon>
        <taxon>Podocopida</taxon>
        <taxon>Cytherocopina</taxon>
        <taxon>Cytheroidea</taxon>
        <taxon>Cytherideidae</taxon>
        <taxon>Cyprideis</taxon>
    </lineage>
</organism>
<protein>
    <submittedName>
        <fullName evidence="2">Uncharacterized protein</fullName>
    </submittedName>
</protein>
<dbReference type="AlphaFoldDB" id="A0A7R8WB96"/>
<feature type="region of interest" description="Disordered" evidence="1">
    <location>
        <begin position="80"/>
        <end position="109"/>
    </location>
</feature>
<dbReference type="GO" id="GO:0097500">
    <property type="term" value="P:receptor localization to non-motile cilium"/>
    <property type="evidence" value="ECO:0007669"/>
    <property type="project" value="TreeGrafter"/>
</dbReference>
<evidence type="ECO:0000256" key="1">
    <source>
        <dbReference type="SAM" id="MobiDB-lite"/>
    </source>
</evidence>
<gene>
    <name evidence="2" type="ORF">CTOB1V02_LOCUS3589</name>
</gene>
<dbReference type="InterPro" id="IPR028233">
    <property type="entry name" value="BBIP10"/>
</dbReference>
<dbReference type="GO" id="GO:0034464">
    <property type="term" value="C:BBSome"/>
    <property type="evidence" value="ECO:0007669"/>
    <property type="project" value="InterPro"/>
</dbReference>
<evidence type="ECO:0000313" key="2">
    <source>
        <dbReference type="EMBL" id="CAD7225654.1"/>
    </source>
</evidence>